<sequence length="132" mass="14609">MKNLTNDQLAFFLGRIILGINLFVHGAIRIPKLSGFAEGMAKGFETSPLPEFLVLPFAYILPFVELILGFLLLLGHKTRNSLTASGFLIAILIFGSGIKEDWTAVSTQMVYAIFIFLLIKNLNHNALALDKK</sequence>
<dbReference type="Proteomes" id="UP001297092">
    <property type="component" value="Unassembled WGS sequence"/>
</dbReference>
<feature type="domain" description="Methylamine utilisation protein MauE" evidence="6">
    <location>
        <begin position="11"/>
        <end position="94"/>
    </location>
</feature>
<evidence type="ECO:0000256" key="1">
    <source>
        <dbReference type="ARBA" id="ARBA00004141"/>
    </source>
</evidence>
<keyword evidence="4 5" id="KW-0472">Membrane</keyword>
<dbReference type="InterPro" id="IPR009908">
    <property type="entry name" value="Methylamine_util_MauE"/>
</dbReference>
<comment type="subcellular location">
    <subcellularLocation>
        <location evidence="1">Membrane</location>
        <topology evidence="1">Multi-pass membrane protein</topology>
    </subcellularLocation>
</comment>
<evidence type="ECO:0000256" key="4">
    <source>
        <dbReference type="ARBA" id="ARBA00023136"/>
    </source>
</evidence>
<gene>
    <name evidence="7" type="ORF">KIV10_03360</name>
</gene>
<evidence type="ECO:0000256" key="5">
    <source>
        <dbReference type="SAM" id="Phobius"/>
    </source>
</evidence>
<protein>
    <submittedName>
        <fullName evidence="7">DoxX family membrane protein</fullName>
    </submittedName>
</protein>
<feature type="transmembrane region" description="Helical" evidence="5">
    <location>
        <begin position="81"/>
        <end position="98"/>
    </location>
</feature>
<dbReference type="EMBL" id="JAHCTB010000001">
    <property type="protein sequence ID" value="MBT0607212.1"/>
    <property type="molecule type" value="Genomic_DNA"/>
</dbReference>
<organism evidence="7 8">
    <name type="scientific">Aequorivita echinoideorum</name>
    <dbReference type="NCBI Taxonomy" id="1549647"/>
    <lineage>
        <taxon>Bacteria</taxon>
        <taxon>Pseudomonadati</taxon>
        <taxon>Bacteroidota</taxon>
        <taxon>Flavobacteriia</taxon>
        <taxon>Flavobacteriales</taxon>
        <taxon>Flavobacteriaceae</taxon>
        <taxon>Aequorivita</taxon>
    </lineage>
</organism>
<keyword evidence="3 5" id="KW-1133">Transmembrane helix</keyword>
<evidence type="ECO:0000256" key="3">
    <source>
        <dbReference type="ARBA" id="ARBA00022989"/>
    </source>
</evidence>
<evidence type="ECO:0000259" key="6">
    <source>
        <dbReference type="Pfam" id="PF07291"/>
    </source>
</evidence>
<keyword evidence="8" id="KW-1185">Reference proteome</keyword>
<feature type="transmembrane region" description="Helical" evidence="5">
    <location>
        <begin position="12"/>
        <end position="32"/>
    </location>
</feature>
<feature type="transmembrane region" description="Helical" evidence="5">
    <location>
        <begin position="52"/>
        <end position="74"/>
    </location>
</feature>
<dbReference type="RefSeq" id="WP_214112069.1">
    <property type="nucleotide sequence ID" value="NZ_JAHCTB010000001.1"/>
</dbReference>
<reference evidence="7 8" key="1">
    <citation type="submission" date="2021-05" db="EMBL/GenBank/DDBJ databases">
        <title>Aequorivita echinoideorum JCM 30378 genome.</title>
        <authorList>
            <person name="Zhang H."/>
            <person name="Li C."/>
        </authorList>
    </citation>
    <scope>NUCLEOTIDE SEQUENCE [LARGE SCALE GENOMIC DNA]</scope>
    <source>
        <strain evidence="7 8">JCM30378</strain>
    </source>
</reference>
<keyword evidence="2 5" id="KW-0812">Transmembrane</keyword>
<feature type="transmembrane region" description="Helical" evidence="5">
    <location>
        <begin position="104"/>
        <end position="122"/>
    </location>
</feature>
<comment type="caution">
    <text evidence="7">The sequence shown here is derived from an EMBL/GenBank/DDBJ whole genome shotgun (WGS) entry which is preliminary data.</text>
</comment>
<evidence type="ECO:0000256" key="2">
    <source>
        <dbReference type="ARBA" id="ARBA00022692"/>
    </source>
</evidence>
<proteinExistence type="predicted"/>
<accession>A0ABS5S499</accession>
<evidence type="ECO:0000313" key="8">
    <source>
        <dbReference type="Proteomes" id="UP001297092"/>
    </source>
</evidence>
<evidence type="ECO:0000313" key="7">
    <source>
        <dbReference type="EMBL" id="MBT0607212.1"/>
    </source>
</evidence>
<dbReference type="Pfam" id="PF07291">
    <property type="entry name" value="MauE"/>
    <property type="match status" value="1"/>
</dbReference>
<name>A0ABS5S499_9FLAO</name>